<dbReference type="FunFam" id="3.30.50.10:FF:000007">
    <property type="entry name" value="Nitrogen regulatory AreA, N-terminal"/>
    <property type="match status" value="1"/>
</dbReference>
<feature type="compositionally biased region" description="Low complexity" evidence="10">
    <location>
        <begin position="703"/>
        <end position="715"/>
    </location>
</feature>
<evidence type="ECO:0000256" key="1">
    <source>
        <dbReference type="ARBA" id="ARBA00004123"/>
    </source>
</evidence>
<dbReference type="PRINTS" id="PR00619">
    <property type="entry name" value="GATAZNFINGER"/>
</dbReference>
<dbReference type="GO" id="GO:0000978">
    <property type="term" value="F:RNA polymerase II cis-regulatory region sequence-specific DNA binding"/>
    <property type="evidence" value="ECO:0007669"/>
    <property type="project" value="TreeGrafter"/>
</dbReference>
<keyword evidence="9" id="KW-0175">Coiled coil</keyword>
<keyword evidence="3 8" id="KW-0863">Zinc-finger</keyword>
<dbReference type="EMBL" id="JAAAIN010000462">
    <property type="protein sequence ID" value="KAG0314182.1"/>
    <property type="molecule type" value="Genomic_DNA"/>
</dbReference>
<dbReference type="GO" id="GO:0000981">
    <property type="term" value="F:DNA-binding transcription factor activity, RNA polymerase II-specific"/>
    <property type="evidence" value="ECO:0007669"/>
    <property type="project" value="TreeGrafter"/>
</dbReference>
<feature type="region of interest" description="Disordered" evidence="10">
    <location>
        <begin position="1"/>
        <end position="115"/>
    </location>
</feature>
<evidence type="ECO:0000313" key="13">
    <source>
        <dbReference type="Proteomes" id="UP000823405"/>
    </source>
</evidence>
<feature type="compositionally biased region" description="Basic and acidic residues" evidence="10">
    <location>
        <begin position="471"/>
        <end position="484"/>
    </location>
</feature>
<dbReference type="PROSITE" id="PS00344">
    <property type="entry name" value="GATA_ZN_FINGER_1"/>
    <property type="match status" value="1"/>
</dbReference>
<feature type="compositionally biased region" description="Polar residues" evidence="10">
    <location>
        <begin position="643"/>
        <end position="663"/>
    </location>
</feature>
<comment type="caution">
    <text evidence="12">The sequence shown here is derived from an EMBL/GenBank/DDBJ whole genome shotgun (WGS) entry which is preliminary data.</text>
</comment>
<feature type="region of interest" description="Disordered" evidence="10">
    <location>
        <begin position="637"/>
        <end position="785"/>
    </location>
</feature>
<evidence type="ECO:0000259" key="11">
    <source>
        <dbReference type="PROSITE" id="PS50114"/>
    </source>
</evidence>
<feature type="compositionally biased region" description="Polar residues" evidence="10">
    <location>
        <begin position="1"/>
        <end position="13"/>
    </location>
</feature>
<evidence type="ECO:0000256" key="9">
    <source>
        <dbReference type="SAM" id="Coils"/>
    </source>
</evidence>
<dbReference type="Pfam" id="PF08550">
    <property type="entry name" value="GATA_AreA"/>
    <property type="match status" value="1"/>
</dbReference>
<name>A0A9P6RBA0_9FUNG</name>
<proteinExistence type="predicted"/>
<feature type="coiled-coil region" evidence="9">
    <location>
        <begin position="1083"/>
        <end position="1124"/>
    </location>
</feature>
<dbReference type="OrthoDB" id="515401at2759"/>
<feature type="compositionally biased region" description="Low complexity" evidence="10">
    <location>
        <begin position="364"/>
        <end position="403"/>
    </location>
</feature>
<dbReference type="GO" id="GO:0045944">
    <property type="term" value="P:positive regulation of transcription by RNA polymerase II"/>
    <property type="evidence" value="ECO:0007669"/>
    <property type="project" value="TreeGrafter"/>
</dbReference>
<evidence type="ECO:0000313" key="12">
    <source>
        <dbReference type="EMBL" id="KAG0314182.1"/>
    </source>
</evidence>
<feature type="compositionally biased region" description="Low complexity" evidence="10">
    <location>
        <begin position="970"/>
        <end position="1011"/>
    </location>
</feature>
<organism evidence="12 13">
    <name type="scientific">Linnemannia gamsii</name>
    <dbReference type="NCBI Taxonomy" id="64522"/>
    <lineage>
        <taxon>Eukaryota</taxon>
        <taxon>Fungi</taxon>
        <taxon>Fungi incertae sedis</taxon>
        <taxon>Mucoromycota</taxon>
        <taxon>Mortierellomycotina</taxon>
        <taxon>Mortierellomycetes</taxon>
        <taxon>Mortierellales</taxon>
        <taxon>Mortierellaceae</taxon>
        <taxon>Linnemannia</taxon>
    </lineage>
</organism>
<keyword evidence="7" id="KW-0539">Nucleus</keyword>
<dbReference type="Gene3D" id="3.30.50.10">
    <property type="entry name" value="Erythroid Transcription Factor GATA-1, subunit A"/>
    <property type="match status" value="1"/>
</dbReference>
<dbReference type="GO" id="GO:0005634">
    <property type="term" value="C:nucleus"/>
    <property type="evidence" value="ECO:0007669"/>
    <property type="project" value="UniProtKB-SubCell"/>
</dbReference>
<dbReference type="GO" id="GO:0008270">
    <property type="term" value="F:zinc ion binding"/>
    <property type="evidence" value="ECO:0007669"/>
    <property type="project" value="UniProtKB-KW"/>
</dbReference>
<evidence type="ECO:0000256" key="2">
    <source>
        <dbReference type="ARBA" id="ARBA00022723"/>
    </source>
</evidence>
<feature type="compositionally biased region" description="Polar residues" evidence="10">
    <location>
        <begin position="404"/>
        <end position="426"/>
    </location>
</feature>
<dbReference type="InterPro" id="IPR039355">
    <property type="entry name" value="Transcription_factor_GATA"/>
</dbReference>
<dbReference type="InterPro" id="IPR013088">
    <property type="entry name" value="Znf_NHR/GATA"/>
</dbReference>
<accession>A0A9P6RBA0</accession>
<keyword evidence="5" id="KW-0805">Transcription regulation</keyword>
<comment type="subcellular location">
    <subcellularLocation>
        <location evidence="1">Nucleus</location>
    </subcellularLocation>
</comment>
<feature type="region of interest" description="Disordered" evidence="10">
    <location>
        <begin position="148"/>
        <end position="346"/>
    </location>
</feature>
<dbReference type="PANTHER" id="PTHR10071:SF281">
    <property type="entry name" value="BOX A-BINDING FACTOR-RELATED"/>
    <property type="match status" value="1"/>
</dbReference>
<feature type="compositionally biased region" description="Low complexity" evidence="10">
    <location>
        <begin position="254"/>
        <end position="272"/>
    </location>
</feature>
<evidence type="ECO:0000256" key="4">
    <source>
        <dbReference type="ARBA" id="ARBA00022833"/>
    </source>
</evidence>
<feature type="domain" description="GATA-type" evidence="11">
    <location>
        <begin position="783"/>
        <end position="831"/>
    </location>
</feature>
<keyword evidence="6" id="KW-0804">Transcription</keyword>
<feature type="compositionally biased region" description="Polar residues" evidence="10">
    <location>
        <begin position="756"/>
        <end position="785"/>
    </location>
</feature>
<gene>
    <name evidence="12" type="ORF">BGZ97_009559</name>
</gene>
<keyword evidence="2" id="KW-0479">Metal-binding</keyword>
<dbReference type="Pfam" id="PF00320">
    <property type="entry name" value="GATA"/>
    <property type="match status" value="1"/>
</dbReference>
<keyword evidence="13" id="KW-1185">Reference proteome</keyword>
<feature type="compositionally biased region" description="Low complexity" evidence="10">
    <location>
        <begin position="1021"/>
        <end position="1035"/>
    </location>
</feature>
<evidence type="ECO:0000256" key="10">
    <source>
        <dbReference type="SAM" id="MobiDB-lite"/>
    </source>
</evidence>
<dbReference type="InterPro" id="IPR013860">
    <property type="entry name" value="AreA_GATA"/>
</dbReference>
<dbReference type="PROSITE" id="PS50114">
    <property type="entry name" value="GATA_ZN_FINGER_2"/>
    <property type="match status" value="1"/>
</dbReference>
<feature type="compositionally biased region" description="Acidic residues" evidence="10">
    <location>
        <begin position="95"/>
        <end position="105"/>
    </location>
</feature>
<evidence type="ECO:0000256" key="7">
    <source>
        <dbReference type="ARBA" id="ARBA00023242"/>
    </source>
</evidence>
<dbReference type="InterPro" id="IPR000679">
    <property type="entry name" value="Znf_GATA"/>
</dbReference>
<dbReference type="SUPFAM" id="SSF57716">
    <property type="entry name" value="Glucocorticoid receptor-like (DNA-binding domain)"/>
    <property type="match status" value="1"/>
</dbReference>
<evidence type="ECO:0000256" key="6">
    <source>
        <dbReference type="ARBA" id="ARBA00023163"/>
    </source>
</evidence>
<feature type="region of interest" description="Disordered" evidence="10">
    <location>
        <begin position="831"/>
        <end position="881"/>
    </location>
</feature>
<evidence type="ECO:0000256" key="8">
    <source>
        <dbReference type="PROSITE-ProRule" id="PRU00094"/>
    </source>
</evidence>
<sequence>MNHNSPHYPTSPSYDRASPTPSSPSSPAPSHDGSYRSGSKGKKATPANRLPESLLSSTIDFPKPKPRRKLPSELGSPGPMGTAEYPSAHPHMEDGSAEEGSEEDEASKQAKEDPLAAQVWRLYTKAKDSLPNGKRLENLTWRMMAMTLHKKNKEKEDKERNGQAMDLERPVPAGQPSYMDTVSSQPMPPTMSITIPGPSHRSSPNSGMYDTAMQSDSDDDQDTQSNASSTASSPREMRFSGIPMMTPIKSPPGSQNNNSSFKFSSASSVSPSSRHKKPNSFGSNNNNTTNSNNNFFHNSAIQQNNNNFNNNNLGSSSNSNSSSFDKSSQSFSAKSPSNAFVNGVSPSPTNPISIDFTGGAGSSFNANNSSSSQSSKPTLSRSSTGSKSGHSASSRSSNQRLSSYQGKSTASEKLQSAKQSNMQSAAAGNFRNPISNPYLGSINIPHDASSGDSDIESSRPSSPTTVFPSHPTDRPKSSSRDDGVPVKQESPTQKKLLANMAAGSAMGVKNEGINDYSAEALISGNSLTSPNQQMFYPEYLLAAAAQHQQQFHQQQQMLQHQLQLQQQMQQGGNGFGEVNYNDLISMMNFGGVDGGTGFMQDPDMLNAQFFNPSNDLGAGPGGPAGFINPAQLLPFTGPGGSFFNEQSQSFDGSSGNMNQTSSDSDVREEVDMDTDETERTSAPVSQRSLNSTQQDAGWTSDNPSTTTKKTPPTSSGSVVPGKRPRAQGRASTDGKTESSGAKTGSDESADGSSSSVMQHANTSESSLSNSGTDGNSATLIPTKCTNCNTQTTPLWRRNPEGLPLCNACGLFLKLHGVVRPLSLKTDVIKKRNRNGQNNNTAHPNGEHPEGAAADVTHPKPAEEMPAPTSKSAKAAAQRRKSVELNSMAGAQEKKDGMNLTLPKAGLLSTANANSAPTTPTGGSSGTGIEPMTPISGSSGNGSNGPANSATSSAFPSSHTFPKRQRRFSSDAKGAAAAAQSQLAESHSTRPQSAKQKQQQKSSKPPHSSGQQNFTTPQNILQQQQQQQQMSMQQQQETIQTGLGSIPTGMDPSQLQLPYAFTTLPLSQQQQGVATLERAQQLMYQDMLNRRRQQQQEQQQQQQQQQLLEQQQRQQQQQLQQQQAIMAYLKRQQQIQNMDSSLTPQQQQQIQLLQQQQHFLQQQQQQQQPAIMTTTNGKMMNAAPFGAAAMGGGLSTSGVSGMNGLTVGVQNPMAMFNGDWSNLDLSSTAAAAAAAGVTSPPLQTGAGAQLGISTGMMSIEQQQQAHAMLVAQYRAKIAGAQNR</sequence>
<feature type="compositionally biased region" description="Polar residues" evidence="10">
    <location>
        <begin position="680"/>
        <end position="702"/>
    </location>
</feature>
<feature type="compositionally biased region" description="Basic and acidic residues" evidence="10">
    <location>
        <begin position="153"/>
        <end position="169"/>
    </location>
</feature>
<feature type="compositionally biased region" description="Polar residues" evidence="10">
    <location>
        <begin position="458"/>
        <end position="467"/>
    </location>
</feature>
<feature type="compositionally biased region" description="Low complexity" evidence="10">
    <location>
        <begin position="909"/>
        <end position="921"/>
    </location>
</feature>
<dbReference type="CDD" id="cd00202">
    <property type="entry name" value="ZnF_GATA"/>
    <property type="match status" value="1"/>
</dbReference>
<dbReference type="PANTHER" id="PTHR10071">
    <property type="entry name" value="TRANSCRIPTION FACTOR GATA FAMILY MEMBER"/>
    <property type="match status" value="1"/>
</dbReference>
<feature type="compositionally biased region" description="Low complexity" evidence="10">
    <location>
        <begin position="279"/>
        <end position="339"/>
    </location>
</feature>
<feature type="compositionally biased region" description="Low complexity" evidence="10">
    <location>
        <begin position="865"/>
        <end position="875"/>
    </location>
</feature>
<dbReference type="Proteomes" id="UP000823405">
    <property type="component" value="Unassembled WGS sequence"/>
</dbReference>
<evidence type="ECO:0000256" key="5">
    <source>
        <dbReference type="ARBA" id="ARBA00023015"/>
    </source>
</evidence>
<evidence type="ECO:0000256" key="3">
    <source>
        <dbReference type="ARBA" id="ARBA00022771"/>
    </source>
</evidence>
<feature type="compositionally biased region" description="Low complexity" evidence="10">
    <location>
        <begin position="943"/>
        <end position="953"/>
    </location>
</feature>
<reference evidence="12" key="1">
    <citation type="journal article" date="2020" name="Fungal Divers.">
        <title>Resolving the Mortierellaceae phylogeny through synthesis of multi-gene phylogenetics and phylogenomics.</title>
        <authorList>
            <person name="Vandepol N."/>
            <person name="Liber J."/>
            <person name="Desiro A."/>
            <person name="Na H."/>
            <person name="Kennedy M."/>
            <person name="Barry K."/>
            <person name="Grigoriev I.V."/>
            <person name="Miller A.N."/>
            <person name="O'Donnell K."/>
            <person name="Stajich J.E."/>
            <person name="Bonito G."/>
        </authorList>
    </citation>
    <scope>NUCLEOTIDE SEQUENCE</scope>
    <source>
        <strain evidence="12">NVP60</strain>
    </source>
</reference>
<protein>
    <recommendedName>
        <fullName evidence="11">GATA-type domain-containing protein</fullName>
    </recommendedName>
</protein>
<keyword evidence="4" id="KW-0862">Zinc</keyword>
<feature type="region of interest" description="Disordered" evidence="10">
    <location>
        <begin position="909"/>
        <end position="1050"/>
    </location>
</feature>
<dbReference type="SMART" id="SM00401">
    <property type="entry name" value="ZnF_GATA"/>
    <property type="match status" value="1"/>
</dbReference>
<dbReference type="GO" id="GO:0000122">
    <property type="term" value="P:negative regulation of transcription by RNA polymerase II"/>
    <property type="evidence" value="ECO:0007669"/>
    <property type="project" value="TreeGrafter"/>
</dbReference>
<feature type="region of interest" description="Disordered" evidence="10">
    <location>
        <begin position="364"/>
        <end position="493"/>
    </location>
</feature>